<dbReference type="RefSeq" id="WP_201872441.1">
    <property type="nucleotide sequence ID" value="NZ_JAERRF010000003.1"/>
</dbReference>
<organism evidence="2 3">
    <name type="scientific">Streptomyces coffeae</name>
    <dbReference type="NCBI Taxonomy" id="621382"/>
    <lineage>
        <taxon>Bacteria</taxon>
        <taxon>Bacillati</taxon>
        <taxon>Actinomycetota</taxon>
        <taxon>Actinomycetes</taxon>
        <taxon>Kitasatosporales</taxon>
        <taxon>Streptomycetaceae</taxon>
        <taxon>Streptomyces</taxon>
    </lineage>
</organism>
<dbReference type="SUPFAM" id="SSF47473">
    <property type="entry name" value="EF-hand"/>
    <property type="match status" value="1"/>
</dbReference>
<name>A0ABS1N8T1_9ACTN</name>
<dbReference type="PROSITE" id="PS00018">
    <property type="entry name" value="EF_HAND_1"/>
    <property type="match status" value="1"/>
</dbReference>
<dbReference type="SMART" id="SM00054">
    <property type="entry name" value="EFh"/>
    <property type="match status" value="3"/>
</dbReference>
<dbReference type="Pfam" id="PF13499">
    <property type="entry name" value="EF-hand_7"/>
    <property type="match status" value="1"/>
</dbReference>
<dbReference type="InterPro" id="IPR018247">
    <property type="entry name" value="EF_Hand_1_Ca_BS"/>
</dbReference>
<keyword evidence="3" id="KW-1185">Reference proteome</keyword>
<proteinExistence type="predicted"/>
<feature type="domain" description="EF-hand" evidence="1">
    <location>
        <begin position="134"/>
        <end position="169"/>
    </location>
</feature>
<accession>A0ABS1N8T1</accession>
<dbReference type="EMBL" id="JAERRF010000003">
    <property type="protein sequence ID" value="MBL1096367.1"/>
    <property type="molecule type" value="Genomic_DNA"/>
</dbReference>
<dbReference type="PROSITE" id="PS50222">
    <property type="entry name" value="EF_HAND_2"/>
    <property type="match status" value="1"/>
</dbReference>
<evidence type="ECO:0000313" key="2">
    <source>
        <dbReference type="EMBL" id="MBL1096367.1"/>
    </source>
</evidence>
<dbReference type="InterPro" id="IPR011992">
    <property type="entry name" value="EF-hand-dom_pair"/>
</dbReference>
<evidence type="ECO:0000313" key="3">
    <source>
        <dbReference type="Proteomes" id="UP000634229"/>
    </source>
</evidence>
<reference evidence="2 3" key="1">
    <citation type="submission" date="2021-01" db="EMBL/GenBank/DDBJ databases">
        <title>WGS of actinomycetes isolated from Thailand.</title>
        <authorList>
            <person name="Thawai C."/>
        </authorList>
    </citation>
    <scope>NUCLEOTIDE SEQUENCE [LARGE SCALE GENOMIC DNA]</scope>
    <source>
        <strain evidence="2 3">CA1R205</strain>
    </source>
</reference>
<sequence>MSTMAADLIGEKLGRKFQALDRNNDGYLEWEDCQLLIDRYHQVFDLGKDDTRGASLQAFLQMYWQELLRHSGAKNQRLSQEEFVQASRLASVDTSRVNIVDGSAHAIFDCVDANGDNQITKDEFAHYLKEVWQLTAPDALDTFTVLDADGDGVISRQEFVRATREYFFSADSNAAGSLFFGRI</sequence>
<dbReference type="InterPro" id="IPR002048">
    <property type="entry name" value="EF_hand_dom"/>
</dbReference>
<gene>
    <name evidence="2" type="ORF">JK363_06760</name>
</gene>
<dbReference type="Gene3D" id="1.10.238.10">
    <property type="entry name" value="EF-hand"/>
    <property type="match status" value="1"/>
</dbReference>
<dbReference type="CDD" id="cd00051">
    <property type="entry name" value="EFh"/>
    <property type="match status" value="1"/>
</dbReference>
<comment type="caution">
    <text evidence="2">The sequence shown here is derived from an EMBL/GenBank/DDBJ whole genome shotgun (WGS) entry which is preliminary data.</text>
</comment>
<dbReference type="Proteomes" id="UP000634229">
    <property type="component" value="Unassembled WGS sequence"/>
</dbReference>
<dbReference type="Pfam" id="PF13202">
    <property type="entry name" value="EF-hand_5"/>
    <property type="match status" value="1"/>
</dbReference>
<evidence type="ECO:0000259" key="1">
    <source>
        <dbReference type="PROSITE" id="PS50222"/>
    </source>
</evidence>
<protein>
    <submittedName>
        <fullName evidence="2">EF-hand domain-containing protein</fullName>
    </submittedName>
</protein>